<organism evidence="1 2">
    <name type="scientific">Mucuna pruriens</name>
    <name type="common">Velvet bean</name>
    <name type="synonym">Dolichos pruriens</name>
    <dbReference type="NCBI Taxonomy" id="157652"/>
    <lineage>
        <taxon>Eukaryota</taxon>
        <taxon>Viridiplantae</taxon>
        <taxon>Streptophyta</taxon>
        <taxon>Embryophyta</taxon>
        <taxon>Tracheophyta</taxon>
        <taxon>Spermatophyta</taxon>
        <taxon>Magnoliopsida</taxon>
        <taxon>eudicotyledons</taxon>
        <taxon>Gunneridae</taxon>
        <taxon>Pentapetalae</taxon>
        <taxon>rosids</taxon>
        <taxon>fabids</taxon>
        <taxon>Fabales</taxon>
        <taxon>Fabaceae</taxon>
        <taxon>Papilionoideae</taxon>
        <taxon>50 kb inversion clade</taxon>
        <taxon>NPAAA clade</taxon>
        <taxon>indigoferoid/millettioid clade</taxon>
        <taxon>Phaseoleae</taxon>
        <taxon>Mucuna</taxon>
    </lineage>
</organism>
<comment type="caution">
    <text evidence="1">The sequence shown here is derived from an EMBL/GenBank/DDBJ whole genome shotgun (WGS) entry which is preliminary data.</text>
</comment>
<accession>A0A371FQ78</accession>
<dbReference type="AlphaFoldDB" id="A0A371FQ78"/>
<evidence type="ECO:0000313" key="1">
    <source>
        <dbReference type="EMBL" id="RDX80350.1"/>
    </source>
</evidence>
<gene>
    <name evidence="1" type="ORF">CR513_39112</name>
</gene>
<evidence type="ECO:0000313" key="2">
    <source>
        <dbReference type="Proteomes" id="UP000257109"/>
    </source>
</evidence>
<protein>
    <submittedName>
        <fullName evidence="1">Uncharacterized protein</fullName>
    </submittedName>
</protein>
<dbReference type="Proteomes" id="UP000257109">
    <property type="component" value="Unassembled WGS sequence"/>
</dbReference>
<reference evidence="1" key="1">
    <citation type="submission" date="2018-05" db="EMBL/GenBank/DDBJ databases">
        <title>Draft genome of Mucuna pruriens seed.</title>
        <authorList>
            <person name="Nnadi N.E."/>
            <person name="Vos R."/>
            <person name="Hasami M.H."/>
            <person name="Devisetty U.K."/>
            <person name="Aguiy J.C."/>
        </authorList>
    </citation>
    <scope>NUCLEOTIDE SEQUENCE [LARGE SCALE GENOMIC DNA]</scope>
    <source>
        <strain evidence="1">JCA_2017</strain>
    </source>
</reference>
<sequence length="48" mass="5436">MEFQFVEELAPVKIAWLVNTKTVKVRSDIKDGCFTATTEYLAGKNEVD</sequence>
<dbReference type="EMBL" id="QJKJ01008248">
    <property type="protein sequence ID" value="RDX80350.1"/>
    <property type="molecule type" value="Genomic_DNA"/>
</dbReference>
<name>A0A371FQ78_MUCPR</name>
<keyword evidence="2" id="KW-1185">Reference proteome</keyword>
<proteinExistence type="predicted"/>
<feature type="non-terminal residue" evidence="1">
    <location>
        <position position="48"/>
    </location>
</feature>